<evidence type="ECO:0000256" key="1">
    <source>
        <dbReference type="SAM" id="SignalP"/>
    </source>
</evidence>
<evidence type="ECO:0000313" key="3">
    <source>
        <dbReference type="Proteomes" id="UP001597511"/>
    </source>
</evidence>
<comment type="caution">
    <text evidence="2">The sequence shown here is derived from an EMBL/GenBank/DDBJ whole genome shotgun (WGS) entry which is preliminary data.</text>
</comment>
<sequence>MKIIFSLLTIIFCSNLPAQNLTGVWIQEFGGENARLVIAKIDGHYIGYTYDEGGGSFCKANFTGNFDSSRQKLKGINTSFIDKGFMHTLSRYNLNYEKGRDGAEYLKGNLFPKGVGMMVLSFGMPKFIRYKKLTDVVTDTTELMQAKITALQNDSLITANTFQNRPVAVTDTAITVKTIIDTPVPAAIMQAKTERRADTLTTIRTAAETITIKIMDNGVVDGDTISILYNGKILVSNLGVKLEPAVFTLDIAADNSVHEITMIAHNLGSIPPNTALVIIEADDKTYRFTASTDLQRNSVLLVLHDKDKP</sequence>
<reference evidence="3" key="1">
    <citation type="journal article" date="2019" name="Int. J. Syst. Evol. Microbiol.">
        <title>The Global Catalogue of Microorganisms (GCM) 10K type strain sequencing project: providing services to taxonomists for standard genome sequencing and annotation.</title>
        <authorList>
            <consortium name="The Broad Institute Genomics Platform"/>
            <consortium name="The Broad Institute Genome Sequencing Center for Infectious Disease"/>
            <person name="Wu L."/>
            <person name="Ma J."/>
        </authorList>
    </citation>
    <scope>NUCLEOTIDE SEQUENCE [LARGE SCALE GENOMIC DNA]</scope>
    <source>
        <strain evidence="3">KCTC 23299</strain>
    </source>
</reference>
<keyword evidence="3" id="KW-1185">Reference proteome</keyword>
<dbReference type="RefSeq" id="WP_386094847.1">
    <property type="nucleotide sequence ID" value="NZ_JBHUOZ010000001.1"/>
</dbReference>
<dbReference type="EMBL" id="JBHUOZ010000001">
    <property type="protein sequence ID" value="MFD2918542.1"/>
    <property type="molecule type" value="Genomic_DNA"/>
</dbReference>
<proteinExistence type="predicted"/>
<accession>A0ABW6A3C0</accession>
<gene>
    <name evidence="2" type="ORF">ACFS6H_02400</name>
</gene>
<organism evidence="2 3">
    <name type="scientific">Terrimonas rubra</name>
    <dbReference type="NCBI Taxonomy" id="1035890"/>
    <lineage>
        <taxon>Bacteria</taxon>
        <taxon>Pseudomonadati</taxon>
        <taxon>Bacteroidota</taxon>
        <taxon>Chitinophagia</taxon>
        <taxon>Chitinophagales</taxon>
        <taxon>Chitinophagaceae</taxon>
        <taxon>Terrimonas</taxon>
    </lineage>
</organism>
<evidence type="ECO:0000313" key="2">
    <source>
        <dbReference type="EMBL" id="MFD2918542.1"/>
    </source>
</evidence>
<name>A0ABW6A3C0_9BACT</name>
<protein>
    <submittedName>
        <fullName evidence="2">Uncharacterized protein</fullName>
    </submittedName>
</protein>
<dbReference type="Proteomes" id="UP001597511">
    <property type="component" value="Unassembled WGS sequence"/>
</dbReference>
<feature type="chain" id="PRO_5046441089" evidence="1">
    <location>
        <begin position="19"/>
        <end position="309"/>
    </location>
</feature>
<feature type="signal peptide" evidence="1">
    <location>
        <begin position="1"/>
        <end position="18"/>
    </location>
</feature>
<keyword evidence="1" id="KW-0732">Signal</keyword>